<sequence length="347" mass="38108">MRDWVDDGSLEALIQHLTPDEPESPSEEGGSTPENGDAESGSKKPPRFTLTPEELGQRLDGFADMDAGQRGAVVSIIARLSLSFHESHAVGVSPYPVERPYRWKDDPDRPAPLRRDARRQTNDAKSAEEEDSRGVKQHRKANFIEAKEFAGNVRRHLLAELADAGRPASDLKDAAEGDGASNTRPDFSGRNYAVIEVYDPQSEKTNYIVDSSIPPGEKGVSTAHSEPHLVGYVKRLNEARGDDASQHIQIRAMFTEREPCGTVKGAGHAECSPYLVQHSKGTTVHYATTYRSGSWVADPDPNGIQTRTKAQIKAMVDAEFQDHLNEVGEIWLSLRDAQRKNGTGADD</sequence>
<gene>
    <name evidence="2" type="ORF">BG653_07346</name>
</gene>
<keyword evidence="3" id="KW-1185">Reference proteome</keyword>
<evidence type="ECO:0000313" key="3">
    <source>
        <dbReference type="Proteomes" id="UP000194225"/>
    </source>
</evidence>
<feature type="region of interest" description="Disordered" evidence="1">
    <location>
        <begin position="96"/>
        <end position="139"/>
    </location>
</feature>
<evidence type="ECO:0000256" key="1">
    <source>
        <dbReference type="SAM" id="MobiDB-lite"/>
    </source>
</evidence>
<evidence type="ECO:0000313" key="2">
    <source>
        <dbReference type="EMBL" id="OSY34868.1"/>
    </source>
</evidence>
<dbReference type="Proteomes" id="UP000194225">
    <property type="component" value="Unassembled WGS sequence"/>
</dbReference>
<feature type="region of interest" description="Disordered" evidence="1">
    <location>
        <begin position="16"/>
        <end position="63"/>
    </location>
</feature>
<organism evidence="2 3">
    <name type="scientific">Streptomyces platensis</name>
    <dbReference type="NCBI Taxonomy" id="58346"/>
    <lineage>
        <taxon>Bacteria</taxon>
        <taxon>Bacillati</taxon>
        <taxon>Actinomycetota</taxon>
        <taxon>Actinomycetes</taxon>
        <taxon>Kitasatosporales</taxon>
        <taxon>Streptomycetaceae</taxon>
        <taxon>Streptomyces</taxon>
    </lineage>
</organism>
<reference evidence="2 3" key="1">
    <citation type="submission" date="2016-09" db="EMBL/GenBank/DDBJ databases">
        <title>Streptomyces platensis DSM40041, a candidate organism with high potential of specific P450 cytochromes.</title>
        <authorList>
            <person name="Grumaz C."/>
            <person name="Vainshtein Y."/>
            <person name="Kirstahler P."/>
            <person name="Sohn K."/>
        </authorList>
    </citation>
    <scope>NUCLEOTIDE SEQUENCE [LARGE SCALE GENOMIC DNA]</scope>
    <source>
        <strain evidence="2 3">DSM 40041</strain>
    </source>
</reference>
<protein>
    <submittedName>
        <fullName evidence="2">Uncharacterized protein</fullName>
    </submittedName>
</protein>
<feature type="region of interest" description="Disordered" evidence="1">
    <location>
        <begin position="164"/>
        <end position="187"/>
    </location>
</feature>
<comment type="caution">
    <text evidence="2">The sequence shown here is derived from an EMBL/GenBank/DDBJ whole genome shotgun (WGS) entry which is preliminary data.</text>
</comment>
<dbReference type="EMBL" id="MIGA01000111">
    <property type="protein sequence ID" value="OSY34868.1"/>
    <property type="molecule type" value="Genomic_DNA"/>
</dbReference>
<proteinExistence type="predicted"/>
<feature type="compositionally biased region" description="Basic and acidic residues" evidence="1">
    <location>
        <begin position="99"/>
        <end position="127"/>
    </location>
</feature>
<accession>A0ABX3XLP7</accession>
<name>A0ABX3XLP7_STRPT</name>